<feature type="non-terminal residue" evidence="1">
    <location>
        <position position="1"/>
    </location>
</feature>
<dbReference type="Gene3D" id="6.10.250.1290">
    <property type="match status" value="1"/>
</dbReference>
<dbReference type="Proteomes" id="UP001174909">
    <property type="component" value="Unassembled WGS sequence"/>
</dbReference>
<keyword evidence="2" id="KW-1185">Reference proteome</keyword>
<organism evidence="1 2">
    <name type="scientific">Geodia barretti</name>
    <name type="common">Barrett's horny sponge</name>
    <dbReference type="NCBI Taxonomy" id="519541"/>
    <lineage>
        <taxon>Eukaryota</taxon>
        <taxon>Metazoa</taxon>
        <taxon>Porifera</taxon>
        <taxon>Demospongiae</taxon>
        <taxon>Heteroscleromorpha</taxon>
        <taxon>Tetractinellida</taxon>
        <taxon>Astrophorina</taxon>
        <taxon>Geodiidae</taxon>
        <taxon>Geodia</taxon>
    </lineage>
</organism>
<proteinExistence type="predicted"/>
<comment type="caution">
    <text evidence="1">The sequence shown here is derived from an EMBL/GenBank/DDBJ whole genome shotgun (WGS) entry which is preliminary data.</text>
</comment>
<protein>
    <submittedName>
        <fullName evidence="1">Nuclear inhibitor of protein phosphatase 1</fullName>
    </submittedName>
</protein>
<dbReference type="EMBL" id="CASHTH010000150">
    <property type="protein sequence ID" value="CAI7992602.1"/>
    <property type="molecule type" value="Genomic_DNA"/>
</dbReference>
<dbReference type="AlphaFoldDB" id="A0AA35QUU1"/>
<name>A0AA35QUU1_GEOBA</name>
<evidence type="ECO:0000313" key="2">
    <source>
        <dbReference type="Proteomes" id="UP001174909"/>
    </source>
</evidence>
<sequence length="76" mass="8152">MVMGEEGGGGEVEGGTLLGLPELDTDVDDLTQYNTAHNRQISMVGIVEAGGDKISRRKYRPNSVTFSDNEEIINPG</sequence>
<evidence type="ECO:0000313" key="1">
    <source>
        <dbReference type="EMBL" id="CAI7992602.1"/>
    </source>
</evidence>
<gene>
    <name evidence="1" type="ORF">GBAR_LOCUS1050</name>
</gene>
<reference evidence="1" key="1">
    <citation type="submission" date="2023-03" db="EMBL/GenBank/DDBJ databases">
        <authorList>
            <person name="Steffen K."/>
            <person name="Cardenas P."/>
        </authorList>
    </citation>
    <scope>NUCLEOTIDE SEQUENCE</scope>
</reference>
<accession>A0AA35QUU1</accession>